<feature type="compositionally biased region" description="Low complexity" evidence="2">
    <location>
        <begin position="9"/>
        <end position="20"/>
    </location>
</feature>
<keyword evidence="4" id="KW-1185">Reference proteome</keyword>
<reference evidence="4" key="1">
    <citation type="journal article" date="2021" name="BMC Genomics">
        <title>Chromosome-level genome assembly and manually-curated proteome of model necrotroph Parastagonospora nodorum Sn15 reveals a genome-wide trove of candidate effector homologs, and redundancy of virulence-related functions within an accessory chromosome.</title>
        <authorList>
            <person name="Bertazzoni S."/>
            <person name="Jones D.A.B."/>
            <person name="Phan H.T."/>
            <person name="Tan K.-C."/>
            <person name="Hane J.K."/>
        </authorList>
    </citation>
    <scope>NUCLEOTIDE SEQUENCE [LARGE SCALE GENOMIC DNA]</scope>
    <source>
        <strain evidence="4">SN15 / ATCC MYA-4574 / FGSC 10173)</strain>
    </source>
</reference>
<evidence type="ECO:0000256" key="1">
    <source>
        <dbReference type="ARBA" id="ARBA00022737"/>
    </source>
</evidence>
<sequence>MKLFAFGYDPSSPSSTTPDVSSPPSPLLRAACIKILWASWCDSIIAHTSSSDTSQRTVEYRGRGLTSAQAMHIANSPVIKEAVSQKEIGIEFFGSSMHEGVRGYTTPTSVIVFSSELEIESGDDEIQTYPMAIALIRMDSSGGYLVSSGDGIVYFDGFASFRGYLEAKSTTSSGKLAPFEPREWCTNTTTATALDHSGKVHTATRDPRYPKCLGRTYTNSTGFEPVEYLSETCIIKVASGGYMTAAVSAEGELFLWGQANPGDEMMVSVLGEKGALGSSTSTAISADEDQDEMVKCLNVRVEGQEAFVYDVAIGHGHVLVAAEVQRDGCVTARAVLGAGCNENGQLGLPISKQFVGDFEAIPAFAGLKIEKLVAKGWSTLVVTSEG</sequence>
<dbReference type="VEuPathDB" id="FungiDB:JI435_156280"/>
<evidence type="ECO:0000256" key="2">
    <source>
        <dbReference type="SAM" id="MobiDB-lite"/>
    </source>
</evidence>
<accession>A0A7U2EVH9</accession>
<dbReference type="Proteomes" id="UP000663193">
    <property type="component" value="Chromosome 4"/>
</dbReference>
<dbReference type="SUPFAM" id="SSF50985">
    <property type="entry name" value="RCC1/BLIP-II"/>
    <property type="match status" value="1"/>
</dbReference>
<dbReference type="PANTHER" id="PTHR22870:SF408">
    <property type="entry name" value="OS09G0560450 PROTEIN"/>
    <property type="match status" value="1"/>
</dbReference>
<organism evidence="3 4">
    <name type="scientific">Phaeosphaeria nodorum (strain SN15 / ATCC MYA-4574 / FGSC 10173)</name>
    <name type="common">Glume blotch fungus</name>
    <name type="synonym">Parastagonospora nodorum</name>
    <dbReference type="NCBI Taxonomy" id="321614"/>
    <lineage>
        <taxon>Eukaryota</taxon>
        <taxon>Fungi</taxon>
        <taxon>Dikarya</taxon>
        <taxon>Ascomycota</taxon>
        <taxon>Pezizomycotina</taxon>
        <taxon>Dothideomycetes</taxon>
        <taxon>Pleosporomycetidae</taxon>
        <taxon>Pleosporales</taxon>
        <taxon>Pleosporineae</taxon>
        <taxon>Phaeosphaeriaceae</taxon>
        <taxon>Parastagonospora</taxon>
    </lineage>
</organism>
<protein>
    <submittedName>
        <fullName evidence="3">Uncharacterized protein</fullName>
    </submittedName>
</protein>
<name>A0A7U2EVH9_PHANO</name>
<dbReference type="OMA" id="PFEPREW"/>
<dbReference type="PANTHER" id="PTHR22870">
    <property type="entry name" value="REGULATOR OF CHROMOSOME CONDENSATION"/>
    <property type="match status" value="1"/>
</dbReference>
<feature type="region of interest" description="Disordered" evidence="2">
    <location>
        <begin position="1"/>
        <end position="24"/>
    </location>
</feature>
<proteinExistence type="predicted"/>
<gene>
    <name evidence="3" type="ORF">JI435_156280</name>
</gene>
<dbReference type="InterPro" id="IPR051210">
    <property type="entry name" value="Ub_ligase/GEF_domain"/>
</dbReference>
<dbReference type="Gene3D" id="2.130.10.30">
    <property type="entry name" value="Regulator of chromosome condensation 1/beta-lactamase-inhibitor protein II"/>
    <property type="match status" value="1"/>
</dbReference>
<keyword evidence="1" id="KW-0677">Repeat</keyword>
<dbReference type="EMBL" id="CP069026">
    <property type="protein sequence ID" value="QRC93863.1"/>
    <property type="molecule type" value="Genomic_DNA"/>
</dbReference>
<evidence type="ECO:0000313" key="4">
    <source>
        <dbReference type="Proteomes" id="UP000663193"/>
    </source>
</evidence>
<dbReference type="InterPro" id="IPR009091">
    <property type="entry name" value="RCC1/BLIP-II"/>
</dbReference>
<dbReference type="AlphaFoldDB" id="A0A7U2EVH9"/>
<dbReference type="OrthoDB" id="5370059at2759"/>
<evidence type="ECO:0000313" key="3">
    <source>
        <dbReference type="EMBL" id="QRC93863.1"/>
    </source>
</evidence>